<dbReference type="InterPro" id="IPR000917">
    <property type="entry name" value="Sulfatase_N"/>
</dbReference>
<comment type="similarity">
    <text evidence="1">Belongs to the sulfatase family.</text>
</comment>
<keyword evidence="4" id="KW-0325">Glycoprotein</keyword>
<dbReference type="PANTHER" id="PTHR43108:SF6">
    <property type="entry name" value="N-SULPHOGLUCOSAMINE SULPHOHYDROLASE"/>
    <property type="match status" value="1"/>
</dbReference>
<dbReference type="EMBL" id="UINC01005821">
    <property type="protein sequence ID" value="SVA23764.1"/>
    <property type="molecule type" value="Genomic_DNA"/>
</dbReference>
<keyword evidence="3" id="KW-0378">Hydrolase</keyword>
<dbReference type="InterPro" id="IPR017850">
    <property type="entry name" value="Alkaline_phosphatase_core_sf"/>
</dbReference>
<feature type="domain" description="Sulfatase N-terminal" evidence="5">
    <location>
        <begin position="9"/>
        <end position="353"/>
    </location>
</feature>
<evidence type="ECO:0000313" key="6">
    <source>
        <dbReference type="EMBL" id="SVA23764.1"/>
    </source>
</evidence>
<dbReference type="Gene3D" id="3.40.720.10">
    <property type="entry name" value="Alkaline Phosphatase, subunit A"/>
    <property type="match status" value="1"/>
</dbReference>
<dbReference type="SUPFAM" id="SSF53649">
    <property type="entry name" value="Alkaline phosphatase-like"/>
    <property type="match status" value="1"/>
</dbReference>
<accession>A0A381U6Z1</accession>
<evidence type="ECO:0000259" key="5">
    <source>
        <dbReference type="Pfam" id="PF00884"/>
    </source>
</evidence>
<dbReference type="InterPro" id="IPR024607">
    <property type="entry name" value="Sulfatase_CS"/>
</dbReference>
<evidence type="ECO:0000256" key="2">
    <source>
        <dbReference type="ARBA" id="ARBA00022729"/>
    </source>
</evidence>
<evidence type="ECO:0000256" key="1">
    <source>
        <dbReference type="ARBA" id="ARBA00008779"/>
    </source>
</evidence>
<reference evidence="6" key="1">
    <citation type="submission" date="2018-05" db="EMBL/GenBank/DDBJ databases">
        <authorList>
            <person name="Lanie J.A."/>
            <person name="Ng W.-L."/>
            <person name="Kazmierczak K.M."/>
            <person name="Andrzejewski T.M."/>
            <person name="Davidsen T.M."/>
            <person name="Wayne K.J."/>
            <person name="Tettelin H."/>
            <person name="Glass J.I."/>
            <person name="Rusch D."/>
            <person name="Podicherti R."/>
            <person name="Tsui H.-C.T."/>
            <person name="Winkler M.E."/>
        </authorList>
    </citation>
    <scope>NUCLEOTIDE SEQUENCE</scope>
</reference>
<dbReference type="AlphaFoldDB" id="A0A381U6Z1"/>
<sequence>MSDDHALEAIGAYGSWLKKYCPTPTIDQLAAEGMRFTNVCCNNSICSPSRASILTGQYSHKNGVPNLNGSISEDSPQLAVGLKKAGYQTAVFGKWHLTSRPMGFDIYKVTRGQGSWFDPVFYTQNGQWYGRRKKRETVPGEKHTGYCSDIYTDQALAWLKARDTKKPFCMMLHFKAPHHSYEYPERWKDYLKDTLIPEPPSLHEDVERTSPRLKGVHTWHMIHKNGYFGRHEMDEVPPMWPHDGTTRGKTTAAYQHMIHKYLRAVGAVDDNIKRVMDFLEQENIKDETVVIYTSDQGYWLGQHGLYDKRLILEGSIKMPFIVRYPGEIKAGSVNDSLCSNVDFAPTLLGIAGIPVPKTMQGVSLRPLLQGRQPTNWRKGIWYAYWATGHFHWGVRTRQHKLVRFPGTTDYEFYDLGKDPNEMNNLAGQPSYARATAQTEKILEKLIKEVDIKPNQMPGANR</sequence>
<organism evidence="6">
    <name type="scientific">marine metagenome</name>
    <dbReference type="NCBI Taxonomy" id="408172"/>
    <lineage>
        <taxon>unclassified sequences</taxon>
        <taxon>metagenomes</taxon>
        <taxon>ecological metagenomes</taxon>
    </lineage>
</organism>
<proteinExistence type="inferred from homology"/>
<evidence type="ECO:0000256" key="4">
    <source>
        <dbReference type="ARBA" id="ARBA00023180"/>
    </source>
</evidence>
<name>A0A381U6Z1_9ZZZZ</name>
<dbReference type="GO" id="GO:0016787">
    <property type="term" value="F:hydrolase activity"/>
    <property type="evidence" value="ECO:0007669"/>
    <property type="project" value="UniProtKB-KW"/>
</dbReference>
<gene>
    <name evidence="6" type="ORF">METZ01_LOCUS76618</name>
</gene>
<keyword evidence="2" id="KW-0732">Signal</keyword>
<dbReference type="PANTHER" id="PTHR43108">
    <property type="entry name" value="N-ACETYLGLUCOSAMINE-6-SULFATASE FAMILY MEMBER"/>
    <property type="match status" value="1"/>
</dbReference>
<dbReference type="Pfam" id="PF00884">
    <property type="entry name" value="Sulfatase"/>
    <property type="match status" value="1"/>
</dbReference>
<protein>
    <recommendedName>
        <fullName evidence="5">Sulfatase N-terminal domain-containing protein</fullName>
    </recommendedName>
</protein>
<evidence type="ECO:0000256" key="3">
    <source>
        <dbReference type="ARBA" id="ARBA00022801"/>
    </source>
</evidence>
<dbReference type="CDD" id="cd16031">
    <property type="entry name" value="G6S_like"/>
    <property type="match status" value="1"/>
</dbReference>
<dbReference type="PROSITE" id="PS00523">
    <property type="entry name" value="SULFATASE_1"/>
    <property type="match status" value="1"/>
</dbReference>